<feature type="domain" description="HTH gntR-type" evidence="4">
    <location>
        <begin position="12"/>
        <end position="80"/>
    </location>
</feature>
<dbReference type="InterPro" id="IPR008920">
    <property type="entry name" value="TF_FadR/GntR_C"/>
</dbReference>
<dbReference type="EMBL" id="VSSQ01004312">
    <property type="protein sequence ID" value="MPM24647.1"/>
    <property type="molecule type" value="Genomic_DNA"/>
</dbReference>
<dbReference type="PRINTS" id="PR00035">
    <property type="entry name" value="HTHGNTR"/>
</dbReference>
<evidence type="ECO:0000256" key="3">
    <source>
        <dbReference type="ARBA" id="ARBA00023163"/>
    </source>
</evidence>
<dbReference type="AlphaFoldDB" id="A0A644Y908"/>
<sequence length="244" mass="28417">MDDVFSKIGTIQTLSQKIERRIEEAIQQRKLRPGDKLPSEKELCASFSVSRTALREALRRLNARGLIEIKKGSGMYVSEIQIEDAIKSLNLYYDLKFDTNLIAQMIEMRLLFEPQIARLAARNRKEEDLILLQKNIHELEACNPDNTQKEADLINLFHTNITKTSGNPMVMVSMEPIFSLLPRMRNFMYANIDGEKEFTLDAHKKIYAAIKDKNEKLAHDEMRTLLRRNHEIYDRYFKNLLGNV</sequence>
<dbReference type="InterPro" id="IPR000524">
    <property type="entry name" value="Tscrpt_reg_HTH_GntR"/>
</dbReference>
<dbReference type="InterPro" id="IPR036390">
    <property type="entry name" value="WH_DNA-bd_sf"/>
</dbReference>
<dbReference type="PANTHER" id="PTHR43537:SF5">
    <property type="entry name" value="UXU OPERON TRANSCRIPTIONAL REGULATOR"/>
    <property type="match status" value="1"/>
</dbReference>
<dbReference type="PANTHER" id="PTHR43537">
    <property type="entry name" value="TRANSCRIPTIONAL REGULATOR, GNTR FAMILY"/>
    <property type="match status" value="1"/>
</dbReference>
<dbReference type="PROSITE" id="PS50949">
    <property type="entry name" value="HTH_GNTR"/>
    <property type="match status" value="1"/>
</dbReference>
<keyword evidence="3" id="KW-0804">Transcription</keyword>
<reference evidence="5" key="1">
    <citation type="submission" date="2019-08" db="EMBL/GenBank/DDBJ databases">
        <authorList>
            <person name="Kucharzyk K."/>
            <person name="Murdoch R.W."/>
            <person name="Higgins S."/>
            <person name="Loffler F."/>
        </authorList>
    </citation>
    <scope>NUCLEOTIDE SEQUENCE</scope>
</reference>
<dbReference type="SUPFAM" id="SSF46785">
    <property type="entry name" value="Winged helix' DNA-binding domain"/>
    <property type="match status" value="1"/>
</dbReference>
<proteinExistence type="predicted"/>
<gene>
    <name evidence="5" type="primary">lutR_26</name>
    <name evidence="5" type="ORF">SDC9_71130</name>
</gene>
<keyword evidence="2" id="KW-0238">DNA-binding</keyword>
<evidence type="ECO:0000256" key="2">
    <source>
        <dbReference type="ARBA" id="ARBA00023125"/>
    </source>
</evidence>
<name>A0A644Y908_9ZZZZ</name>
<dbReference type="Pfam" id="PF00392">
    <property type="entry name" value="GntR"/>
    <property type="match status" value="1"/>
</dbReference>
<evidence type="ECO:0000313" key="5">
    <source>
        <dbReference type="EMBL" id="MPM24647.1"/>
    </source>
</evidence>
<dbReference type="Pfam" id="PF07729">
    <property type="entry name" value="FCD"/>
    <property type="match status" value="1"/>
</dbReference>
<dbReference type="GO" id="GO:0003677">
    <property type="term" value="F:DNA binding"/>
    <property type="evidence" value="ECO:0007669"/>
    <property type="project" value="UniProtKB-KW"/>
</dbReference>
<dbReference type="CDD" id="cd07377">
    <property type="entry name" value="WHTH_GntR"/>
    <property type="match status" value="1"/>
</dbReference>
<dbReference type="InterPro" id="IPR011711">
    <property type="entry name" value="GntR_C"/>
</dbReference>
<protein>
    <submittedName>
        <fullName evidence="5">HTH-type transcriptional regulator LutR</fullName>
    </submittedName>
</protein>
<evidence type="ECO:0000256" key="1">
    <source>
        <dbReference type="ARBA" id="ARBA00023015"/>
    </source>
</evidence>
<dbReference type="InterPro" id="IPR036388">
    <property type="entry name" value="WH-like_DNA-bd_sf"/>
</dbReference>
<dbReference type="SMART" id="SM00345">
    <property type="entry name" value="HTH_GNTR"/>
    <property type="match status" value="1"/>
</dbReference>
<dbReference type="SMART" id="SM00895">
    <property type="entry name" value="FCD"/>
    <property type="match status" value="1"/>
</dbReference>
<dbReference type="SUPFAM" id="SSF48008">
    <property type="entry name" value="GntR ligand-binding domain-like"/>
    <property type="match status" value="1"/>
</dbReference>
<accession>A0A644Y908</accession>
<evidence type="ECO:0000259" key="4">
    <source>
        <dbReference type="PROSITE" id="PS50949"/>
    </source>
</evidence>
<keyword evidence="1" id="KW-0805">Transcription regulation</keyword>
<dbReference type="Gene3D" id="1.20.120.530">
    <property type="entry name" value="GntR ligand-binding domain-like"/>
    <property type="match status" value="1"/>
</dbReference>
<organism evidence="5">
    <name type="scientific">bioreactor metagenome</name>
    <dbReference type="NCBI Taxonomy" id="1076179"/>
    <lineage>
        <taxon>unclassified sequences</taxon>
        <taxon>metagenomes</taxon>
        <taxon>ecological metagenomes</taxon>
    </lineage>
</organism>
<comment type="caution">
    <text evidence="5">The sequence shown here is derived from an EMBL/GenBank/DDBJ whole genome shotgun (WGS) entry which is preliminary data.</text>
</comment>
<dbReference type="GO" id="GO:0003700">
    <property type="term" value="F:DNA-binding transcription factor activity"/>
    <property type="evidence" value="ECO:0007669"/>
    <property type="project" value="InterPro"/>
</dbReference>
<dbReference type="Gene3D" id="1.10.10.10">
    <property type="entry name" value="Winged helix-like DNA-binding domain superfamily/Winged helix DNA-binding domain"/>
    <property type="match status" value="1"/>
</dbReference>